<gene>
    <name evidence="4" type="ORF">CROQUDRAFT_57315</name>
</gene>
<dbReference type="PANTHER" id="PTHR13299:SF0">
    <property type="entry name" value="PEROXISOMAL MEMBRANE PROTEIN PEX16"/>
    <property type="match status" value="1"/>
</dbReference>
<name>A0A9P6NX42_9BASI</name>
<dbReference type="InterPro" id="IPR013919">
    <property type="entry name" value="Pex16"/>
</dbReference>
<evidence type="ECO:0000313" key="5">
    <source>
        <dbReference type="Proteomes" id="UP000886653"/>
    </source>
</evidence>
<proteinExistence type="inferred from homology"/>
<dbReference type="AlphaFoldDB" id="A0A9P6NX42"/>
<dbReference type="Pfam" id="PF08610">
    <property type="entry name" value="Pex16"/>
    <property type="match status" value="1"/>
</dbReference>
<comment type="subcellular location">
    <subcellularLocation>
        <location evidence="2">Peroxisome membrane</location>
    </subcellularLocation>
</comment>
<reference evidence="4" key="1">
    <citation type="submission" date="2013-11" db="EMBL/GenBank/DDBJ databases">
        <title>Genome sequence of the fusiform rust pathogen reveals effectors for host alternation and coevolution with pine.</title>
        <authorList>
            <consortium name="DOE Joint Genome Institute"/>
            <person name="Smith K."/>
            <person name="Pendleton A."/>
            <person name="Kubisiak T."/>
            <person name="Anderson C."/>
            <person name="Salamov A."/>
            <person name="Aerts A."/>
            <person name="Riley R."/>
            <person name="Clum A."/>
            <person name="Lindquist E."/>
            <person name="Ence D."/>
            <person name="Campbell M."/>
            <person name="Kronenberg Z."/>
            <person name="Feau N."/>
            <person name="Dhillon B."/>
            <person name="Hamelin R."/>
            <person name="Burleigh J."/>
            <person name="Smith J."/>
            <person name="Yandell M."/>
            <person name="Nelson C."/>
            <person name="Grigoriev I."/>
            <person name="Davis J."/>
        </authorList>
    </citation>
    <scope>NUCLEOTIDE SEQUENCE</scope>
    <source>
        <strain evidence="4">G11</strain>
    </source>
</reference>
<feature type="region of interest" description="Disordered" evidence="3">
    <location>
        <begin position="171"/>
        <end position="190"/>
    </location>
</feature>
<evidence type="ECO:0000256" key="2">
    <source>
        <dbReference type="RuleBase" id="RU365003"/>
    </source>
</evidence>
<dbReference type="Proteomes" id="UP000886653">
    <property type="component" value="Unassembled WGS sequence"/>
</dbReference>
<sequence length="386" mass="44300">MSFYSNFLLANASRITSIESTLRTATWFLPGRFKDAELASEALFSALNIISSYHDSVITKAAESLPPSSRPQASSHSRYTTAWSEKSPSYRNLARTLSVLENTQRLLEMWARRRLGSKGRWRIVLMIECLKAFLRLRLVRLTGRMIINPSLPERTIDPALLDAHRPVLHGNPPHARLGPPGSTEASSWTGSRTGFERLSIASLRSVTPLDPNTGRPSSRRAATVVNEFLARRVLTPEEMCKPRELVRRLYSSRAQLAEFIWNIRPVIYVLAINRYGHRHVAPFLCSISIEYLSYSLRKASLHQPYCRPKPSSSRPRFLTEIEKAELKSRQRAFWRYFLRGPLWTLWTKPKLSSVAQRLANKPLLNLLSTFIEDYVPLIDEYYYYSS</sequence>
<keyword evidence="2" id="KW-0962">Peroxisome biogenesis</keyword>
<keyword evidence="2" id="KW-0576">Peroxisome</keyword>
<evidence type="ECO:0000313" key="4">
    <source>
        <dbReference type="EMBL" id="KAG0151040.1"/>
    </source>
</evidence>
<accession>A0A9P6NX42</accession>
<evidence type="ECO:0000256" key="3">
    <source>
        <dbReference type="SAM" id="MobiDB-lite"/>
    </source>
</evidence>
<dbReference type="GO" id="GO:0005778">
    <property type="term" value="C:peroxisomal membrane"/>
    <property type="evidence" value="ECO:0007669"/>
    <property type="project" value="UniProtKB-SubCell"/>
</dbReference>
<dbReference type="EMBL" id="MU167215">
    <property type="protein sequence ID" value="KAG0151040.1"/>
    <property type="molecule type" value="Genomic_DNA"/>
</dbReference>
<dbReference type="OrthoDB" id="2021143at2759"/>
<protein>
    <recommendedName>
        <fullName evidence="2">Peroxisomal membrane protein PEX16</fullName>
    </recommendedName>
</protein>
<comment type="similarity">
    <text evidence="1 2">Belongs to the peroxin-16 family.</text>
</comment>
<keyword evidence="5" id="KW-1185">Reference proteome</keyword>
<dbReference type="GO" id="GO:0007031">
    <property type="term" value="P:peroxisome organization"/>
    <property type="evidence" value="ECO:0007669"/>
    <property type="project" value="UniProtKB-KW"/>
</dbReference>
<comment type="caution">
    <text evidence="4">The sequence shown here is derived from an EMBL/GenBank/DDBJ whole genome shotgun (WGS) entry which is preliminary data.</text>
</comment>
<dbReference type="PANTHER" id="PTHR13299">
    <property type="entry name" value="PEROXISOMAL MEMBRANE PROTEIN PEX16"/>
    <property type="match status" value="1"/>
</dbReference>
<organism evidence="4 5">
    <name type="scientific">Cronartium quercuum f. sp. fusiforme G11</name>
    <dbReference type="NCBI Taxonomy" id="708437"/>
    <lineage>
        <taxon>Eukaryota</taxon>
        <taxon>Fungi</taxon>
        <taxon>Dikarya</taxon>
        <taxon>Basidiomycota</taxon>
        <taxon>Pucciniomycotina</taxon>
        <taxon>Pucciniomycetes</taxon>
        <taxon>Pucciniales</taxon>
        <taxon>Coleosporiaceae</taxon>
        <taxon>Cronartium</taxon>
    </lineage>
</organism>
<evidence type="ECO:0000256" key="1">
    <source>
        <dbReference type="ARBA" id="ARBA00009505"/>
    </source>
</evidence>